<organism evidence="2 3">
    <name type="scientific">Candidatus Onthenecus intestinigallinarum</name>
    <dbReference type="NCBI Taxonomy" id="2840875"/>
    <lineage>
        <taxon>Bacteria</taxon>
        <taxon>Bacillati</taxon>
        <taxon>Bacillota</taxon>
        <taxon>Clostridia</taxon>
        <taxon>Eubacteriales</taxon>
        <taxon>Candidatus Onthenecus</taxon>
    </lineage>
</organism>
<feature type="transmembrane region" description="Helical" evidence="1">
    <location>
        <begin position="20"/>
        <end position="39"/>
    </location>
</feature>
<keyword evidence="1" id="KW-0812">Transmembrane</keyword>
<name>A0A9D0Z807_9FIRM</name>
<keyword evidence="1" id="KW-1133">Transmembrane helix</keyword>
<dbReference type="EMBL" id="DVFJ01000001">
    <property type="protein sequence ID" value="HIQ70688.1"/>
    <property type="molecule type" value="Genomic_DNA"/>
</dbReference>
<comment type="caution">
    <text evidence="2">The sequence shown here is derived from an EMBL/GenBank/DDBJ whole genome shotgun (WGS) entry which is preliminary data.</text>
</comment>
<keyword evidence="1" id="KW-0472">Membrane</keyword>
<evidence type="ECO:0000256" key="1">
    <source>
        <dbReference type="SAM" id="Phobius"/>
    </source>
</evidence>
<evidence type="ECO:0000313" key="2">
    <source>
        <dbReference type="EMBL" id="HIQ70688.1"/>
    </source>
</evidence>
<reference evidence="2" key="2">
    <citation type="journal article" date="2021" name="PeerJ">
        <title>Extensive microbial diversity within the chicken gut microbiome revealed by metagenomics and culture.</title>
        <authorList>
            <person name="Gilroy R."/>
            <person name="Ravi A."/>
            <person name="Getino M."/>
            <person name="Pursley I."/>
            <person name="Horton D.L."/>
            <person name="Alikhan N.F."/>
            <person name="Baker D."/>
            <person name="Gharbi K."/>
            <person name="Hall N."/>
            <person name="Watson M."/>
            <person name="Adriaenssens E.M."/>
            <person name="Foster-Nyarko E."/>
            <person name="Jarju S."/>
            <person name="Secka A."/>
            <person name="Antonio M."/>
            <person name="Oren A."/>
            <person name="Chaudhuri R.R."/>
            <person name="La Ragione R."/>
            <person name="Hildebrand F."/>
            <person name="Pallen M.J."/>
        </authorList>
    </citation>
    <scope>NUCLEOTIDE SEQUENCE</scope>
    <source>
        <strain evidence="2">ChiSxjej2B14-6234</strain>
    </source>
</reference>
<proteinExistence type="predicted"/>
<evidence type="ECO:0000313" key="3">
    <source>
        <dbReference type="Proteomes" id="UP000886887"/>
    </source>
</evidence>
<accession>A0A9D0Z807</accession>
<gene>
    <name evidence="2" type="ORF">IAB73_00505</name>
</gene>
<reference evidence="2" key="1">
    <citation type="submission" date="2020-10" db="EMBL/GenBank/DDBJ databases">
        <authorList>
            <person name="Gilroy R."/>
        </authorList>
    </citation>
    <scope>NUCLEOTIDE SEQUENCE</scope>
    <source>
        <strain evidence="2">ChiSxjej2B14-6234</strain>
    </source>
</reference>
<dbReference type="Proteomes" id="UP000886887">
    <property type="component" value="Unassembled WGS sequence"/>
</dbReference>
<sequence>MVNNRITKERVRHHFTYGVWKYALLVVVSIFAWDLIYSMTAYRPPADKKIDVYIVQASADMEAFEAAEMPALQEAFADMEAINFYQIAMGSQDDYAVVMQFTTYIAAQQGDLFLLPYTRAQELGYEGNEGLFISLEPYIESGALDVQGIDLADGKLSDGQAGRVVCMLPADTLYGLLDYNIDPEGLVLAIPGYSRNIENAVKMMNWFVQRFSTEMPDWYAEYKKTQQEQATQGAQLF</sequence>
<protein>
    <submittedName>
        <fullName evidence="2">Uncharacterized protein</fullName>
    </submittedName>
</protein>
<dbReference type="AlphaFoldDB" id="A0A9D0Z807"/>